<name>A0ABX7CKL3_SPHMU</name>
<dbReference type="Proteomes" id="UP000595498">
    <property type="component" value="Chromosome"/>
</dbReference>
<evidence type="ECO:0000256" key="2">
    <source>
        <dbReference type="ARBA" id="ARBA00023136"/>
    </source>
</evidence>
<evidence type="ECO:0000256" key="1">
    <source>
        <dbReference type="ARBA" id="ARBA00004442"/>
    </source>
</evidence>
<sequence length="740" mass="85137">MKFRILLWLSMALPCLLLAQIVPKTKQQLTDSTMLRNNGYDSKRIDTVLVVGSRPLEQQLLDRVRIRPGSNPVLLNGNTFAVLNAIPSIEVDELGNLSLQGKTGVLITINGKQTYLTGTSLVGYLKSIPASSLESIDLMTIPPAKWSAEGAGGVIDIRLKKDVLKGLKWNVYLGASKGRLWKYNNGVSLQYGMKRWSLNSSFSVARSSNYFDVDRKRELAYSENVHYVIGQLNKETNNTQELNGRLGMNYRIDKQSSVELNWNYLRNNYEEIGVYQNDFSVDGTLKQSTASTSNLRNPLHRNSINLHYDFAGENKDKALQLDFDYLRYSSIRKQDLKTRTVPFFSEQQEQQQFLRSNNPFYVDLFGIKGDFQRKLSGPFSMEAGFQANRSKRQSYGHYQKGEKEYVLADDDSLENTFKQTEYLEAIYTDFQLKLAQWEIKLGVRAEYAQFQTKIDYIDRNANGRTQMFNLFPTLFGIYRIDKDKGQAVQVAYGRRISRPNYQDLNPSIFFFDPSTSYQGNAQLFPQLSDNMDLKYVHGQKWNIGLSLINHRNYISMVHQVSEQNYTQTYQNIAGVKSAAISMNMGKDIVKNLTIYGFGQIQYVHYKNIPTELNDLLIHRGLWSFQSNFMMQLNLPYQMTVNWTNSYRTNVLYAQTIIKPLYEMHLAVNKQFSNALSLTLTVRDLFHSRVLKREILGQGFNIYSKTVVDSRIIGLNFNYTFGLYKKQKIKQTSIEGEASRL</sequence>
<dbReference type="InterPro" id="IPR041700">
    <property type="entry name" value="OMP_b-brl_3"/>
</dbReference>
<keyword evidence="4" id="KW-0732">Signal</keyword>
<reference evidence="6 7" key="1">
    <citation type="submission" date="2021-01" db="EMBL/GenBank/DDBJ databases">
        <title>FDA dAtabase for Regulatory Grade micrObial Sequences (FDA-ARGOS): Supporting development and validation of Infectious Disease Dx tests.</title>
        <authorList>
            <person name="Sproer C."/>
            <person name="Gronow S."/>
            <person name="Severitt S."/>
            <person name="Schroder I."/>
            <person name="Tallon L."/>
            <person name="Sadzewicz L."/>
            <person name="Zhao X."/>
            <person name="Boylan J."/>
            <person name="Ott S."/>
            <person name="Bowen H."/>
            <person name="Vavikolanu K."/>
            <person name="Mehta A."/>
            <person name="Aluvathingal J."/>
            <person name="Nadendla S."/>
            <person name="Lowell S."/>
            <person name="Myers T."/>
            <person name="Yan Y."/>
            <person name="Sichtig H."/>
        </authorList>
    </citation>
    <scope>NUCLEOTIDE SEQUENCE [LARGE SCALE GENOMIC DNA]</scope>
    <source>
        <strain evidence="6 7">FDAARGOS_1141</strain>
    </source>
</reference>
<dbReference type="Pfam" id="PF14905">
    <property type="entry name" value="OMP_b-brl_3"/>
    <property type="match status" value="1"/>
</dbReference>
<evidence type="ECO:0000313" key="7">
    <source>
        <dbReference type="Proteomes" id="UP000595498"/>
    </source>
</evidence>
<keyword evidence="7" id="KW-1185">Reference proteome</keyword>
<feature type="domain" description="Outer membrane protein beta-barrel" evidence="5">
    <location>
        <begin position="314"/>
        <end position="718"/>
    </location>
</feature>
<gene>
    <name evidence="6" type="ORF">I6I98_20505</name>
</gene>
<keyword evidence="2" id="KW-0472">Membrane</keyword>
<proteinExistence type="predicted"/>
<feature type="signal peptide" evidence="4">
    <location>
        <begin position="1"/>
        <end position="19"/>
    </location>
</feature>
<comment type="subcellular location">
    <subcellularLocation>
        <location evidence="1">Cell outer membrane</location>
    </subcellularLocation>
</comment>
<dbReference type="InterPro" id="IPR036942">
    <property type="entry name" value="Beta-barrel_TonB_sf"/>
</dbReference>
<accession>A0ABX7CKL3</accession>
<evidence type="ECO:0000259" key="5">
    <source>
        <dbReference type="Pfam" id="PF14905"/>
    </source>
</evidence>
<dbReference type="PANTHER" id="PTHR40980:SF4">
    <property type="entry name" value="TONB-DEPENDENT RECEPTOR-LIKE BETA-BARREL DOMAIN-CONTAINING PROTEIN"/>
    <property type="match status" value="1"/>
</dbReference>
<protein>
    <submittedName>
        <fullName evidence="6">TonB-dependent receptor family protein</fullName>
    </submittedName>
</protein>
<evidence type="ECO:0000313" key="6">
    <source>
        <dbReference type="EMBL" id="QQT52623.1"/>
    </source>
</evidence>
<keyword evidence="3" id="KW-0998">Cell outer membrane</keyword>
<evidence type="ECO:0000256" key="4">
    <source>
        <dbReference type="SAM" id="SignalP"/>
    </source>
</evidence>
<dbReference type="PANTHER" id="PTHR40980">
    <property type="entry name" value="PLUG DOMAIN-CONTAINING PROTEIN"/>
    <property type="match status" value="1"/>
</dbReference>
<organism evidence="6 7">
    <name type="scientific">Sphingobacterium multivorum</name>
    <dbReference type="NCBI Taxonomy" id="28454"/>
    <lineage>
        <taxon>Bacteria</taxon>
        <taxon>Pseudomonadati</taxon>
        <taxon>Bacteroidota</taxon>
        <taxon>Sphingobacteriia</taxon>
        <taxon>Sphingobacteriales</taxon>
        <taxon>Sphingobacteriaceae</taxon>
        <taxon>Sphingobacterium</taxon>
    </lineage>
</organism>
<dbReference type="EMBL" id="CP068224">
    <property type="protein sequence ID" value="QQT52623.1"/>
    <property type="molecule type" value="Genomic_DNA"/>
</dbReference>
<feature type="chain" id="PRO_5046562696" evidence="4">
    <location>
        <begin position="20"/>
        <end position="740"/>
    </location>
</feature>
<keyword evidence="6" id="KW-0675">Receptor</keyword>
<dbReference type="SUPFAM" id="SSF56935">
    <property type="entry name" value="Porins"/>
    <property type="match status" value="1"/>
</dbReference>
<dbReference type="Gene3D" id="2.40.170.20">
    <property type="entry name" value="TonB-dependent receptor, beta-barrel domain"/>
    <property type="match status" value="1"/>
</dbReference>
<evidence type="ECO:0000256" key="3">
    <source>
        <dbReference type="ARBA" id="ARBA00023237"/>
    </source>
</evidence>